<proteinExistence type="predicted"/>
<keyword evidence="2" id="KW-1185">Reference proteome</keyword>
<gene>
    <name evidence="1" type="ORF">QQ44_09480</name>
</gene>
<organism evidence="1 2">
    <name type="scientific">Mycolicibacterium setense</name>
    <dbReference type="NCBI Taxonomy" id="431269"/>
    <lineage>
        <taxon>Bacteria</taxon>
        <taxon>Bacillati</taxon>
        <taxon>Actinomycetota</taxon>
        <taxon>Actinomycetes</taxon>
        <taxon>Mycobacteriales</taxon>
        <taxon>Mycobacteriaceae</taxon>
        <taxon>Mycolicibacterium</taxon>
    </lineage>
</organism>
<reference evidence="1 2" key="1">
    <citation type="submission" date="2014-11" db="EMBL/GenBank/DDBJ databases">
        <title>Mycobacterium setense Manresensis Genome.</title>
        <authorList>
            <person name="Rech G."/>
            <person name="Sumoy L."/>
        </authorList>
    </citation>
    <scope>NUCLEOTIDE SEQUENCE [LARGE SCALE GENOMIC DNA]</scope>
    <source>
        <strain evidence="1 2">Manresensis</strain>
    </source>
</reference>
<comment type="caution">
    <text evidence="1">The sequence shown here is derived from an EMBL/GenBank/DDBJ whole genome shotgun (WGS) entry which is preliminary data.</text>
</comment>
<evidence type="ECO:0000313" key="2">
    <source>
        <dbReference type="Proteomes" id="UP000031004"/>
    </source>
</evidence>
<protein>
    <submittedName>
        <fullName evidence="1">Uncharacterized protein</fullName>
    </submittedName>
</protein>
<dbReference type="RefSeq" id="WP_039318894.1">
    <property type="nucleotide sequence ID" value="NZ_JTLZ01000005.1"/>
</dbReference>
<accession>A0ABR4YVU7</accession>
<dbReference type="EMBL" id="JTLZ01000005">
    <property type="protein sequence ID" value="KHO26020.1"/>
    <property type="molecule type" value="Genomic_DNA"/>
</dbReference>
<name>A0ABR4YVU7_9MYCO</name>
<sequence length="338" mass="37210">MTDASGIQRQDNVGFTVATQAPTLGHYRREWIPGPGVGLAGMWIGAVVSDTAGHTYWGLRGADDFVTGMTHVVSPITGFKQLRPSFDPDPPHLFAEYSAIDWFEPMTYTDIDEKVTLSYPSGRIERDTGGLHWYDATGRWEMHGTNVTDVFTVHVSAPDSGAEQVYYRHELMAATGNIHGVPVSGYLHQDYAYGPGGAVYPELPIARGLQGMWVSWLHEDPNGQWGGGCFWQGRDGVTFGPGYHVIDGVTTSHDDVTATPTFDDAGKLIRLEARIGSQSYTFTFDRSGSFIHYFGRLTASSSGNTPARSWCWVEYAESLLTPEILDMAMAPFRLARGR</sequence>
<evidence type="ECO:0000313" key="1">
    <source>
        <dbReference type="EMBL" id="KHO26020.1"/>
    </source>
</evidence>
<dbReference type="Proteomes" id="UP000031004">
    <property type="component" value="Unassembled WGS sequence"/>
</dbReference>